<evidence type="ECO:0000313" key="1">
    <source>
        <dbReference type="EMBL" id="QDX94698.1"/>
    </source>
</evidence>
<keyword evidence="2" id="KW-1185">Reference proteome</keyword>
<accession>A0A518VCH9</accession>
<name>A0A518VCH9_BRELA</name>
<organism evidence="1 2">
    <name type="scientific">Brevibacillus laterosporus</name>
    <name type="common">Bacillus laterosporus</name>
    <dbReference type="NCBI Taxonomy" id="1465"/>
    <lineage>
        <taxon>Bacteria</taxon>
        <taxon>Bacillati</taxon>
        <taxon>Bacillota</taxon>
        <taxon>Bacilli</taxon>
        <taxon>Bacillales</taxon>
        <taxon>Paenibacillaceae</taxon>
        <taxon>Brevibacillus</taxon>
    </lineage>
</organism>
<dbReference type="Proteomes" id="UP000319432">
    <property type="component" value="Chromosome"/>
</dbReference>
<gene>
    <name evidence="1" type="ORF">EEL30_21905</name>
</gene>
<evidence type="ECO:0000313" key="2">
    <source>
        <dbReference type="Proteomes" id="UP000319432"/>
    </source>
</evidence>
<dbReference type="EMBL" id="CP033464">
    <property type="protein sequence ID" value="QDX94698.1"/>
    <property type="molecule type" value="Genomic_DNA"/>
</dbReference>
<reference evidence="1 2" key="1">
    <citation type="submission" date="2018-11" db="EMBL/GenBank/DDBJ databases">
        <title>Phylogenetic determinants of toxin gene distribution in genomes of Brevibacillus laterosporus.</title>
        <authorList>
            <person name="Glare T.R."/>
            <person name="Durrant A."/>
            <person name="Berry C."/>
            <person name="Palma L."/>
            <person name="Ormskirk M."/>
            <person name="Cox M.O."/>
        </authorList>
    </citation>
    <scope>NUCLEOTIDE SEQUENCE [LARGE SCALE GENOMIC DNA]</scope>
    <source>
        <strain evidence="1 2">1821L</strain>
    </source>
</reference>
<proteinExistence type="predicted"/>
<protein>
    <submittedName>
        <fullName evidence="1">Uncharacterized protein</fullName>
    </submittedName>
</protein>
<dbReference type="AlphaFoldDB" id="A0A518VCH9"/>
<sequence>MDIDQLGIDKRNFNNDLKENELFEQVHKSFMEFLNNPTIDNRIEHEKADEQYKEYKQQRLERLKTEAKNELGSE</sequence>